<accession>A0ABM4CD71</accession>
<dbReference type="Proteomes" id="UP001652625">
    <property type="component" value="Chromosome 08"/>
</dbReference>
<name>A0ABM4CD71_HYDVU</name>
<proteinExistence type="predicted"/>
<evidence type="ECO:0000256" key="4">
    <source>
        <dbReference type="ARBA" id="ARBA00023163"/>
    </source>
</evidence>
<dbReference type="SMART" id="SM00339">
    <property type="entry name" value="FH"/>
    <property type="match status" value="1"/>
</dbReference>
<evidence type="ECO:0000313" key="11">
    <source>
        <dbReference type="RefSeq" id="XP_065659624.1"/>
    </source>
</evidence>
<protein>
    <submittedName>
        <fullName evidence="9 10">Uncharacterized protein LOC100208319</fullName>
    </submittedName>
</protein>
<dbReference type="Gene3D" id="1.10.10.10">
    <property type="entry name" value="Winged helix-like DNA-binding domain superfamily/Winged helix DNA-binding domain"/>
    <property type="match status" value="1"/>
</dbReference>
<dbReference type="InterPro" id="IPR001766">
    <property type="entry name" value="Fork_head_dom"/>
</dbReference>
<keyword evidence="3 6" id="KW-0238">DNA-binding</keyword>
<dbReference type="PROSITE" id="PS00658">
    <property type="entry name" value="FORK_HEAD_2"/>
    <property type="match status" value="1"/>
</dbReference>
<evidence type="ECO:0000256" key="6">
    <source>
        <dbReference type="PROSITE-ProRule" id="PRU00089"/>
    </source>
</evidence>
<dbReference type="InterPro" id="IPR030456">
    <property type="entry name" value="TF_fork_head_CS_2"/>
</dbReference>
<feature type="DNA-binding region" description="Fork-head" evidence="6">
    <location>
        <begin position="145"/>
        <end position="240"/>
    </location>
</feature>
<dbReference type="InterPro" id="IPR036388">
    <property type="entry name" value="WH-like_DNA-bd_sf"/>
</dbReference>
<keyword evidence="4" id="KW-0804">Transcription</keyword>
<keyword evidence="2" id="KW-0805">Transcription regulation</keyword>
<organism evidence="8 10">
    <name type="scientific">Hydra vulgaris</name>
    <name type="common">Hydra</name>
    <name type="synonym">Hydra attenuata</name>
    <dbReference type="NCBI Taxonomy" id="6087"/>
    <lineage>
        <taxon>Eukaryota</taxon>
        <taxon>Metazoa</taxon>
        <taxon>Cnidaria</taxon>
        <taxon>Hydrozoa</taxon>
        <taxon>Hydroidolina</taxon>
        <taxon>Anthoathecata</taxon>
        <taxon>Aplanulata</taxon>
        <taxon>Hydridae</taxon>
        <taxon>Hydra</taxon>
    </lineage>
</organism>
<dbReference type="RefSeq" id="XP_065659624.1">
    <property type="nucleotide sequence ID" value="XM_065803552.1"/>
</dbReference>
<keyword evidence="5 6" id="KW-0539">Nucleus</keyword>
<evidence type="ECO:0000313" key="10">
    <source>
        <dbReference type="RefSeq" id="XP_065659623.1"/>
    </source>
</evidence>
<evidence type="ECO:0000256" key="2">
    <source>
        <dbReference type="ARBA" id="ARBA00023015"/>
    </source>
</evidence>
<dbReference type="PRINTS" id="PR00053">
    <property type="entry name" value="FORKHEAD"/>
</dbReference>
<dbReference type="PANTHER" id="PTHR45881:SF1">
    <property type="entry name" value="FORK HEAD PROTEIN HOMOLOG 2"/>
    <property type="match status" value="1"/>
</dbReference>
<keyword evidence="8" id="KW-1185">Reference proteome</keyword>
<dbReference type="RefSeq" id="XP_065659622.1">
    <property type="nucleotide sequence ID" value="XM_065803550.1"/>
</dbReference>
<dbReference type="InterPro" id="IPR018122">
    <property type="entry name" value="TF_fork_head_CS_1"/>
</dbReference>
<evidence type="ECO:0000259" key="7">
    <source>
        <dbReference type="PROSITE" id="PS50039"/>
    </source>
</evidence>
<dbReference type="GeneID" id="100208319"/>
<dbReference type="SUPFAM" id="SSF46785">
    <property type="entry name" value="Winged helix' DNA-binding domain"/>
    <property type="match status" value="1"/>
</dbReference>
<evidence type="ECO:0000313" key="8">
    <source>
        <dbReference type="Proteomes" id="UP001652625"/>
    </source>
</evidence>
<evidence type="ECO:0000313" key="9">
    <source>
        <dbReference type="RefSeq" id="XP_065659622.1"/>
    </source>
</evidence>
<dbReference type="RefSeq" id="XP_065659623.1">
    <property type="nucleotide sequence ID" value="XM_065803551.1"/>
</dbReference>
<dbReference type="InterPro" id="IPR036390">
    <property type="entry name" value="WH_DNA-bd_sf"/>
</dbReference>
<dbReference type="PROSITE" id="PS00657">
    <property type="entry name" value="FORK_HEAD_1"/>
    <property type="match status" value="1"/>
</dbReference>
<sequence length="565" mass="65112">MTCKYIEQRMPSSFDYNDVNKSNAFCHSSFIKVEEDEVFQVKPKNDVKCFRQKNFESITMKYKINKQKNQLFDDTLTNLNWLTVVNIDDILEGKPISYTSSSPAPSIVCNEGENRQDYNNCVETSLDYHYNEKSTNDCRSSESVKPPYSYAALIIMAMKSKVCGKMTLSEIYKWIGDHFPFYKYAEPSWQNSIRHNLSLNKCFTKIPRNKGDPGKGGYWTVIPEFANKLLENNIRKRRTTMIDSCREAIKYQRFEILETQLLHKLNQENFNSKDMCKPQMCYKMAELRNFSEDNKYGINETNNYAVKLESINLMQDPKNKLNSKLLEFKTNIKKRDIPTDMQDCMKDHSYGKRPVIKYFPTDEDNITAIANNLLQSTSNIRRDEVLNLEHCSAFSKVMRADCNWSSEQISADHLETMTEVNEELIEAGSLLPTSENSFLISKNFGNSINGVFSILSSPLYLSPPMSCDEETLSGDDFPRKLKDESIDIHNDVNLFIEGTSIILHEPSSIGMKLPKESFDIDKIEYAPINPIPELITSLSDNKKNKKFDVIKREPLSPLVEYIAVS</sequence>
<evidence type="ECO:0000256" key="3">
    <source>
        <dbReference type="ARBA" id="ARBA00023125"/>
    </source>
</evidence>
<reference evidence="9 10" key="1">
    <citation type="submission" date="2025-05" db="UniProtKB">
        <authorList>
            <consortium name="RefSeq"/>
        </authorList>
    </citation>
    <scope>IDENTIFICATION</scope>
</reference>
<dbReference type="PANTHER" id="PTHR45881">
    <property type="entry name" value="CHECKPOINT SUPPRESSOR 1-LIKE, ISOFORM A-RELATED"/>
    <property type="match status" value="1"/>
</dbReference>
<evidence type="ECO:0000256" key="1">
    <source>
        <dbReference type="ARBA" id="ARBA00004123"/>
    </source>
</evidence>
<evidence type="ECO:0000256" key="5">
    <source>
        <dbReference type="ARBA" id="ARBA00023242"/>
    </source>
</evidence>
<dbReference type="Pfam" id="PF00250">
    <property type="entry name" value="Forkhead"/>
    <property type="match status" value="1"/>
</dbReference>
<dbReference type="PROSITE" id="PS50039">
    <property type="entry name" value="FORK_HEAD_3"/>
    <property type="match status" value="1"/>
</dbReference>
<feature type="domain" description="Fork-head" evidence="7">
    <location>
        <begin position="145"/>
        <end position="240"/>
    </location>
</feature>
<comment type="subcellular location">
    <subcellularLocation>
        <location evidence="1 6">Nucleus</location>
    </subcellularLocation>
</comment>
<gene>
    <name evidence="9 10 11" type="primary">LOC100208319</name>
</gene>